<name>A0ABU0L1A5_9BACL</name>
<proteinExistence type="predicted"/>
<comment type="caution">
    <text evidence="1">The sequence shown here is derived from an EMBL/GenBank/DDBJ whole genome shotgun (WGS) entry which is preliminary data.</text>
</comment>
<reference evidence="1 2" key="1">
    <citation type="submission" date="2023-07" db="EMBL/GenBank/DDBJ databases">
        <title>Genomic Encyclopedia of Type Strains, Phase IV (KMG-IV): sequencing the most valuable type-strain genomes for metagenomic binning, comparative biology and taxonomic classification.</title>
        <authorList>
            <person name="Goeker M."/>
        </authorList>
    </citation>
    <scope>NUCLEOTIDE SEQUENCE [LARGE SCALE GENOMIC DNA]</scope>
    <source>
        <strain evidence="1 2">DSM 14914</strain>
    </source>
</reference>
<accession>A0ABU0L1A5</accession>
<protein>
    <submittedName>
        <fullName evidence="1">Uncharacterized protein</fullName>
    </submittedName>
</protein>
<organism evidence="1 2">
    <name type="scientific">Paenibacillus brasilensis</name>
    <dbReference type="NCBI Taxonomy" id="128574"/>
    <lineage>
        <taxon>Bacteria</taxon>
        <taxon>Bacillati</taxon>
        <taxon>Bacillota</taxon>
        <taxon>Bacilli</taxon>
        <taxon>Bacillales</taxon>
        <taxon>Paenibacillaceae</taxon>
        <taxon>Paenibacillus</taxon>
    </lineage>
</organism>
<gene>
    <name evidence="1" type="ORF">QOZ95_002185</name>
</gene>
<evidence type="ECO:0000313" key="1">
    <source>
        <dbReference type="EMBL" id="MDQ0494022.1"/>
    </source>
</evidence>
<dbReference type="RefSeq" id="WP_152380809.1">
    <property type="nucleotide sequence ID" value="NZ_CP045298.1"/>
</dbReference>
<sequence length="78" mass="9000">MPNLQQAQQHVRSVIRRLEAIAENTDTKTNSTASILEALMEMYRYDDIPKMVDELKQVDLYLDSKKTPVAAEVQLETY</sequence>
<dbReference type="EMBL" id="JAUSWA010000010">
    <property type="protein sequence ID" value="MDQ0494022.1"/>
    <property type="molecule type" value="Genomic_DNA"/>
</dbReference>
<keyword evidence="2" id="KW-1185">Reference proteome</keyword>
<evidence type="ECO:0000313" key="2">
    <source>
        <dbReference type="Proteomes" id="UP001242811"/>
    </source>
</evidence>
<dbReference type="Proteomes" id="UP001242811">
    <property type="component" value="Unassembled WGS sequence"/>
</dbReference>